<comment type="caution">
    <text evidence="7">The sequence shown here is derived from an EMBL/GenBank/DDBJ whole genome shotgun (WGS) entry which is preliminary data.</text>
</comment>
<dbReference type="InterPro" id="IPR034666">
    <property type="entry name" value="ARPC2/4"/>
</dbReference>
<dbReference type="InterPro" id="IPR007822">
    <property type="entry name" value="LANC-like"/>
</dbReference>
<dbReference type="GO" id="GO:0051015">
    <property type="term" value="F:actin filament binding"/>
    <property type="evidence" value="ECO:0007669"/>
    <property type="project" value="TreeGrafter"/>
</dbReference>
<dbReference type="SUPFAM" id="SSF69645">
    <property type="entry name" value="Arp2/3 complex subunits"/>
    <property type="match status" value="2"/>
</dbReference>
<dbReference type="GO" id="GO:0005975">
    <property type="term" value="P:carbohydrate metabolic process"/>
    <property type="evidence" value="ECO:0007669"/>
    <property type="project" value="InterPro"/>
</dbReference>
<keyword evidence="6" id="KW-0862">Zinc</keyword>
<dbReference type="InterPro" id="IPR012341">
    <property type="entry name" value="6hp_glycosidase-like_sf"/>
</dbReference>
<organism evidence="7 8">
    <name type="scientific">Aureobasidium pullulans</name>
    <name type="common">Black yeast</name>
    <name type="synonym">Pullularia pullulans</name>
    <dbReference type="NCBI Taxonomy" id="5580"/>
    <lineage>
        <taxon>Eukaryota</taxon>
        <taxon>Fungi</taxon>
        <taxon>Dikarya</taxon>
        <taxon>Ascomycota</taxon>
        <taxon>Pezizomycotina</taxon>
        <taxon>Dothideomycetes</taxon>
        <taxon>Dothideomycetidae</taxon>
        <taxon>Dothideales</taxon>
        <taxon>Saccotheciaceae</taxon>
        <taxon>Aureobasidium</taxon>
    </lineage>
</organism>
<dbReference type="InterPro" id="IPR007188">
    <property type="entry name" value="ARPC2"/>
</dbReference>
<dbReference type="FunFam" id="3.30.1460.20:FF:000003">
    <property type="entry name" value="Arp2/3 complex 34 kDa subunit"/>
    <property type="match status" value="1"/>
</dbReference>
<proteinExistence type="inferred from homology"/>
<sequence>MFAAPTSIDQIVSDFDGVTFHISTPTSKTKILISINIKCYKELVQYGAEQVLQREYQDYIVQPESGYDFSVEIDLENLPADEDARTDLISRLSLLKRNAMAAPFEQAFDEYQALHEEASKYTSESAPQGVLEGGQVRAIHYREEEAIYVKASHDRVTVIFSTIFREETDRIFGKVFLQEFVDARRRAIQNAPQVLFRHDPPLELQGMPGLPPSGTADVGYVTFVLFPRHLQPARRYEVISHIQTFRDYFHYHIKASKAYIHSRMRRRTADFLQVLRRARPEVEEKERKTASGRTFRLPTPTTFFADHQPFNVSQSLFNYPARSRITVKMPPRYFKNDEPLSSRDPHKQLIASLTRLVCQHPPAEVRAGGGIYNGPTSVAYLFLVLQQLYSDLIIEGIQLGTWSATYLKQSQDHIKSFPGPRVGKCGIADDILALLAIGAASSKDADMAAELCDYSAEVLDDASENEWLYGRAGYLYYLRLAKAAFVDDARISQMITDTQDDVVEAILKSERPWKWHGKSYVGAVHGLIGIITQVTLTDPERYSRAVEADLSVLLTYQYESGNWPSSLPPGKDKLVHVCHGAPGVVNSLLSIKDHFPKLQSRIDSAIRKGRDCILERGLLTKEPCLCHGISGNALALDDEHCQHFLTYTTGHEMKGLEKDGLVEKSDSPESLWCGEAGRAWAWAVMDKGLPKRLLGYNDI</sequence>
<evidence type="ECO:0000256" key="2">
    <source>
        <dbReference type="ARBA" id="ARBA00007192"/>
    </source>
</evidence>
<dbReference type="GO" id="GO:0034314">
    <property type="term" value="P:Arp2/3 complex-mediated actin nucleation"/>
    <property type="evidence" value="ECO:0007669"/>
    <property type="project" value="InterPro"/>
</dbReference>
<keyword evidence="6" id="KW-0479">Metal-binding</keyword>
<feature type="binding site" evidence="6">
    <location>
        <position position="627"/>
    </location>
    <ligand>
        <name>Zn(2+)</name>
        <dbReference type="ChEBI" id="CHEBI:29105"/>
    </ligand>
</feature>
<dbReference type="Gene3D" id="3.30.1460.20">
    <property type="match status" value="2"/>
</dbReference>
<feature type="binding site" evidence="6">
    <location>
        <position position="626"/>
    </location>
    <ligand>
        <name>Zn(2+)</name>
        <dbReference type="ChEBI" id="CHEBI:29105"/>
    </ligand>
</feature>
<name>A0A4S8SNI5_AURPU</name>
<evidence type="ECO:0000313" key="7">
    <source>
        <dbReference type="EMBL" id="THV72440.1"/>
    </source>
</evidence>
<dbReference type="PANTHER" id="PTHR12058:SF0">
    <property type="entry name" value="ACTIN-RELATED PROTEIN 2_3 COMPLEX SUBUNIT 2"/>
    <property type="match status" value="1"/>
</dbReference>
<dbReference type="GO" id="GO:0046872">
    <property type="term" value="F:metal ion binding"/>
    <property type="evidence" value="ECO:0007669"/>
    <property type="project" value="UniProtKB-KW"/>
</dbReference>
<dbReference type="SUPFAM" id="SSF158745">
    <property type="entry name" value="LanC-like"/>
    <property type="match status" value="1"/>
</dbReference>
<dbReference type="PANTHER" id="PTHR12058">
    <property type="entry name" value="ARP2/3 COMPLEX 34 KDA SUBUNIT"/>
    <property type="match status" value="1"/>
</dbReference>
<dbReference type="SMART" id="SM01260">
    <property type="entry name" value="LANC_like"/>
    <property type="match status" value="1"/>
</dbReference>
<keyword evidence="5" id="KW-0206">Cytoskeleton</keyword>
<keyword evidence="3" id="KW-0963">Cytoplasm</keyword>
<evidence type="ECO:0000256" key="1">
    <source>
        <dbReference type="ARBA" id="ARBA00004245"/>
    </source>
</evidence>
<dbReference type="EMBL" id="QZAF01000127">
    <property type="protein sequence ID" value="THV72440.1"/>
    <property type="molecule type" value="Genomic_DNA"/>
</dbReference>
<dbReference type="AlphaFoldDB" id="A0A4S8SNI5"/>
<dbReference type="Pfam" id="PF05147">
    <property type="entry name" value="LANC_like"/>
    <property type="match status" value="1"/>
</dbReference>
<evidence type="ECO:0000256" key="3">
    <source>
        <dbReference type="ARBA" id="ARBA00022490"/>
    </source>
</evidence>
<dbReference type="CDD" id="cd04794">
    <property type="entry name" value="euk_LANCL"/>
    <property type="match status" value="1"/>
</dbReference>
<dbReference type="Pfam" id="PF04045">
    <property type="entry name" value="P34-Arc"/>
    <property type="match status" value="1"/>
</dbReference>
<comment type="subcellular location">
    <subcellularLocation>
        <location evidence="1">Cytoplasm</location>
        <location evidence="1">Cytoskeleton</location>
    </subcellularLocation>
</comment>
<dbReference type="FunFam" id="3.30.1460.20:FF:000005">
    <property type="entry name" value="Arp2/3 complex 34 kDa subunit"/>
    <property type="match status" value="1"/>
</dbReference>
<evidence type="ECO:0008006" key="9">
    <source>
        <dbReference type="Google" id="ProtNLM"/>
    </source>
</evidence>
<evidence type="ECO:0000256" key="5">
    <source>
        <dbReference type="ARBA" id="ARBA00023212"/>
    </source>
</evidence>
<evidence type="ECO:0000313" key="8">
    <source>
        <dbReference type="Proteomes" id="UP000304951"/>
    </source>
</evidence>
<dbReference type="GO" id="GO:0005200">
    <property type="term" value="F:structural constituent of cytoskeleton"/>
    <property type="evidence" value="ECO:0007669"/>
    <property type="project" value="TreeGrafter"/>
</dbReference>
<dbReference type="Proteomes" id="UP000304951">
    <property type="component" value="Unassembled WGS sequence"/>
</dbReference>
<dbReference type="Gene3D" id="1.50.10.10">
    <property type="match status" value="1"/>
</dbReference>
<feature type="binding site" evidence="6">
    <location>
        <position position="578"/>
    </location>
    <ligand>
        <name>Zn(2+)</name>
        <dbReference type="ChEBI" id="CHEBI:29105"/>
    </ligand>
</feature>
<keyword evidence="4" id="KW-0009">Actin-binding</keyword>
<comment type="similarity">
    <text evidence="2">Belongs to the ARPC2 family.</text>
</comment>
<accession>A0A4S8SNI5</accession>
<protein>
    <recommendedName>
        <fullName evidence="9">Actin-related protein 2/3 complex subunit 2</fullName>
    </recommendedName>
</protein>
<evidence type="ECO:0000256" key="6">
    <source>
        <dbReference type="PIRSR" id="PIRSR607822-1"/>
    </source>
</evidence>
<gene>
    <name evidence="7" type="ORF">D6D28_03973</name>
</gene>
<evidence type="ECO:0000256" key="4">
    <source>
        <dbReference type="ARBA" id="ARBA00023203"/>
    </source>
</evidence>
<dbReference type="GO" id="GO:0005885">
    <property type="term" value="C:Arp2/3 protein complex"/>
    <property type="evidence" value="ECO:0007669"/>
    <property type="project" value="InterPro"/>
</dbReference>
<dbReference type="GO" id="GO:0031179">
    <property type="term" value="P:peptide modification"/>
    <property type="evidence" value="ECO:0007669"/>
    <property type="project" value="InterPro"/>
</dbReference>
<reference evidence="7 8" key="1">
    <citation type="submission" date="2018-10" db="EMBL/GenBank/DDBJ databases">
        <title>Fifty Aureobasidium pullulans genomes reveal a recombining polyextremotolerant generalist.</title>
        <authorList>
            <person name="Gostincar C."/>
            <person name="Turk M."/>
            <person name="Zajc J."/>
            <person name="Gunde-Cimerman N."/>
        </authorList>
    </citation>
    <scope>NUCLEOTIDE SEQUENCE [LARGE SCALE GENOMIC DNA]</scope>
    <source>
        <strain evidence="7 8">EXF-11900</strain>
    </source>
</reference>
<dbReference type="GO" id="GO:0030041">
    <property type="term" value="P:actin filament polymerization"/>
    <property type="evidence" value="ECO:0007669"/>
    <property type="project" value="InterPro"/>
</dbReference>
<dbReference type="PRINTS" id="PR01950">
    <property type="entry name" value="LANCSUPER"/>
</dbReference>